<feature type="coiled-coil region" evidence="1">
    <location>
        <begin position="6"/>
        <end position="54"/>
    </location>
</feature>
<gene>
    <name evidence="2" type="ORF">MOV92_21300</name>
</gene>
<evidence type="ECO:0000313" key="2">
    <source>
        <dbReference type="EMBL" id="UNP28977.1"/>
    </source>
</evidence>
<protein>
    <recommendedName>
        <fullName evidence="4">Flagellar FliJ protein</fullName>
    </recommendedName>
</protein>
<keyword evidence="3" id="KW-1185">Reference proteome</keyword>
<dbReference type="RefSeq" id="WP_057944506.1">
    <property type="nucleotide sequence ID" value="NZ_CP011131.1"/>
</dbReference>
<evidence type="ECO:0000313" key="3">
    <source>
        <dbReference type="Proteomes" id="UP000829194"/>
    </source>
</evidence>
<evidence type="ECO:0008006" key="4">
    <source>
        <dbReference type="Google" id="ProtNLM"/>
    </source>
</evidence>
<evidence type="ECO:0000256" key="1">
    <source>
        <dbReference type="SAM" id="Coils"/>
    </source>
</evidence>
<accession>A0ABY3XD99</accession>
<proteinExistence type="predicted"/>
<name>A0ABY3XD99_9GAMM</name>
<sequence length="149" mass="16818">MSRERLHQLDEVAQLLRLRLQNAQMRAAMLRRDVDAAQRALDTASAQRDEIEAGWRHSLSDGIGLDLNSLSAWRAMAHAAQSRCNAAQQSLCNAREALEAFGRELIRHQNLSERGDELADRERTAVARKHDDKVSNAILERHNAMEVQA</sequence>
<reference evidence="2 3" key="1">
    <citation type="submission" date="2022-03" db="EMBL/GenBank/DDBJ databases">
        <title>Complete genome sequence of Lysobacter capsici VKM B-2533 and Lysobacter gummosus 10.1.1, promising sources of lytic agents.</title>
        <authorList>
            <person name="Tarlachkov S.V."/>
            <person name="Kudryakova I.V."/>
            <person name="Afoshin A.S."/>
            <person name="Leontyevskaya E.A."/>
            <person name="Leontyevskaya N.V."/>
        </authorList>
    </citation>
    <scope>NUCLEOTIDE SEQUENCE [LARGE SCALE GENOMIC DNA]</scope>
    <source>
        <strain evidence="2 3">10.1.1</strain>
    </source>
</reference>
<dbReference type="EMBL" id="CP093547">
    <property type="protein sequence ID" value="UNP28977.1"/>
    <property type="molecule type" value="Genomic_DNA"/>
</dbReference>
<dbReference type="Proteomes" id="UP000829194">
    <property type="component" value="Chromosome"/>
</dbReference>
<keyword evidence="1" id="KW-0175">Coiled coil</keyword>
<organism evidence="2 3">
    <name type="scientific">Lysobacter gummosus</name>
    <dbReference type="NCBI Taxonomy" id="262324"/>
    <lineage>
        <taxon>Bacteria</taxon>
        <taxon>Pseudomonadati</taxon>
        <taxon>Pseudomonadota</taxon>
        <taxon>Gammaproteobacteria</taxon>
        <taxon>Lysobacterales</taxon>
        <taxon>Lysobacteraceae</taxon>
        <taxon>Lysobacter</taxon>
    </lineage>
</organism>